<gene>
    <name evidence="1" type="ORF">ILYODFUR_010613</name>
</gene>
<evidence type="ECO:0000313" key="2">
    <source>
        <dbReference type="Proteomes" id="UP001482620"/>
    </source>
</evidence>
<accession>A0ABV0TA86</accession>
<keyword evidence="2" id="KW-1185">Reference proteome</keyword>
<dbReference type="EMBL" id="JAHRIQ010023946">
    <property type="protein sequence ID" value="MEQ2228608.1"/>
    <property type="molecule type" value="Genomic_DNA"/>
</dbReference>
<evidence type="ECO:0000313" key="1">
    <source>
        <dbReference type="EMBL" id="MEQ2228608.1"/>
    </source>
</evidence>
<name>A0ABV0TA86_9TELE</name>
<sequence length="135" mass="14968">MLEGLYITAGLGAPWATSGGAGGGFWREGSLGVSTESAAPTTRTWMKRKTTIQSPCCLFAGYWWRGMFLSPGPDQSFGFAKNRAYHMALSLVKGFHMWGEYLDFSHHLGKLGICQKKLVKIQGEKQRNPTPKWIP</sequence>
<reference evidence="1 2" key="1">
    <citation type="submission" date="2021-06" db="EMBL/GenBank/DDBJ databases">
        <authorList>
            <person name="Palmer J.M."/>
        </authorList>
    </citation>
    <scope>NUCLEOTIDE SEQUENCE [LARGE SCALE GENOMIC DNA]</scope>
    <source>
        <strain evidence="2">if_2019</strain>
        <tissue evidence="1">Muscle</tissue>
    </source>
</reference>
<proteinExistence type="predicted"/>
<protein>
    <submittedName>
        <fullName evidence="1">Uncharacterized protein</fullName>
    </submittedName>
</protein>
<organism evidence="1 2">
    <name type="scientific">Ilyodon furcidens</name>
    <name type="common">goldbreast splitfin</name>
    <dbReference type="NCBI Taxonomy" id="33524"/>
    <lineage>
        <taxon>Eukaryota</taxon>
        <taxon>Metazoa</taxon>
        <taxon>Chordata</taxon>
        <taxon>Craniata</taxon>
        <taxon>Vertebrata</taxon>
        <taxon>Euteleostomi</taxon>
        <taxon>Actinopterygii</taxon>
        <taxon>Neopterygii</taxon>
        <taxon>Teleostei</taxon>
        <taxon>Neoteleostei</taxon>
        <taxon>Acanthomorphata</taxon>
        <taxon>Ovalentaria</taxon>
        <taxon>Atherinomorphae</taxon>
        <taxon>Cyprinodontiformes</taxon>
        <taxon>Goodeidae</taxon>
        <taxon>Ilyodon</taxon>
    </lineage>
</organism>
<dbReference type="Proteomes" id="UP001482620">
    <property type="component" value="Unassembled WGS sequence"/>
</dbReference>
<comment type="caution">
    <text evidence="1">The sequence shown here is derived from an EMBL/GenBank/DDBJ whole genome shotgun (WGS) entry which is preliminary data.</text>
</comment>